<evidence type="ECO:0000259" key="7">
    <source>
        <dbReference type="PROSITE" id="PS51733"/>
    </source>
</evidence>
<feature type="region of interest" description="Disordered" evidence="6">
    <location>
        <begin position="25"/>
        <end position="60"/>
    </location>
</feature>
<comment type="caution">
    <text evidence="8">The sequence shown here is derived from an EMBL/GenBank/DDBJ whole genome shotgun (WGS) entry which is preliminary data.</text>
</comment>
<dbReference type="NCBIfam" id="TIGR00214">
    <property type="entry name" value="lipB"/>
    <property type="match status" value="1"/>
</dbReference>
<feature type="domain" description="BPL/LPL catalytic" evidence="7">
    <location>
        <begin position="108"/>
        <end position="300"/>
    </location>
</feature>
<dbReference type="Gene3D" id="3.30.930.10">
    <property type="entry name" value="Bira Bifunctional Protein, Domain 2"/>
    <property type="match status" value="1"/>
</dbReference>
<keyword evidence="9" id="KW-1185">Reference proteome</keyword>
<evidence type="ECO:0000256" key="3">
    <source>
        <dbReference type="ARBA" id="ARBA00012334"/>
    </source>
</evidence>
<organism evidence="8 9">
    <name type="scientific">Saitozyma podzolica</name>
    <dbReference type="NCBI Taxonomy" id="1890683"/>
    <lineage>
        <taxon>Eukaryota</taxon>
        <taxon>Fungi</taxon>
        <taxon>Dikarya</taxon>
        <taxon>Basidiomycota</taxon>
        <taxon>Agaricomycotina</taxon>
        <taxon>Tremellomycetes</taxon>
        <taxon>Tremellales</taxon>
        <taxon>Trimorphomycetaceae</taxon>
        <taxon>Saitozyma</taxon>
    </lineage>
</organism>
<keyword evidence="5" id="KW-0012">Acyltransferase</keyword>
<dbReference type="STRING" id="1890683.A0A427Y3B6"/>
<dbReference type="SUPFAM" id="SSF55681">
    <property type="entry name" value="Class II aaRS and biotin synthetases"/>
    <property type="match status" value="1"/>
</dbReference>
<dbReference type="Proteomes" id="UP000279259">
    <property type="component" value="Unassembled WGS sequence"/>
</dbReference>
<dbReference type="AlphaFoldDB" id="A0A427Y3B6"/>
<keyword evidence="4" id="KW-0808">Transferase</keyword>
<dbReference type="GO" id="GO:0033819">
    <property type="term" value="F:lipoyl(octanoyl) transferase activity"/>
    <property type="evidence" value="ECO:0007669"/>
    <property type="project" value="UniProtKB-EC"/>
</dbReference>
<comment type="similarity">
    <text evidence="2">Belongs to the LipB family.</text>
</comment>
<dbReference type="PROSITE" id="PS51733">
    <property type="entry name" value="BPL_LPL_CATALYTIC"/>
    <property type="match status" value="1"/>
</dbReference>
<dbReference type="UniPathway" id="UPA00538">
    <property type="reaction ID" value="UER00592"/>
</dbReference>
<dbReference type="PANTHER" id="PTHR10993:SF7">
    <property type="entry name" value="LIPOYLTRANSFERASE 2, MITOCHONDRIAL-RELATED"/>
    <property type="match status" value="1"/>
</dbReference>
<sequence>MRPPTRTVRTVATVARLSRGLSTSRSILTASASSSPSSSAPPSSSVSTPSTSPSPSCSPRSALESTALHLPPIRYHVFNSPLPYTVGLELQNGIIERRLKAREGDKDRGKQDVILFLEHTPTYTTGRRDNSPNPDTLHPEERKVQNVGASFHITKRGGQVTYHGPGQLVGYPILDLNAMELSTRCYVDYLQRLLAEYCSEDMALQNILAPHPDGHFASIGIHLRHRITSHGFAMNITPEPIKWFDLVLACGLADVRATSLHDLLETASAGSGLLPPTLPSVQGVAEGLVPRFRKAYGREVIPLNESGGGADVEELREVIGLAEREAERVVKQMGGWRSEPDLSKRML</sequence>
<dbReference type="Pfam" id="PF21948">
    <property type="entry name" value="LplA-B_cat"/>
    <property type="match status" value="1"/>
</dbReference>
<proteinExistence type="inferred from homology"/>
<comment type="pathway">
    <text evidence="1">Protein modification; protein lipoylation via endogenous pathway; protein N(6)-(lipoyl)lysine from octanoyl-[acyl-carrier-protein]: step 1/2.</text>
</comment>
<dbReference type="InterPro" id="IPR020605">
    <property type="entry name" value="Octanoyltransferase_CS"/>
</dbReference>
<protein>
    <recommendedName>
        <fullName evidence="3">lipoyl(octanoyl) transferase</fullName>
        <ecNumber evidence="3">2.3.1.181</ecNumber>
    </recommendedName>
</protein>
<gene>
    <name evidence="8" type="ORF">EHS25_003747</name>
</gene>
<evidence type="ECO:0000256" key="4">
    <source>
        <dbReference type="ARBA" id="ARBA00022679"/>
    </source>
</evidence>
<dbReference type="OrthoDB" id="19908at2759"/>
<reference evidence="8 9" key="1">
    <citation type="submission" date="2018-11" db="EMBL/GenBank/DDBJ databases">
        <title>Genome sequence of Saitozyma podzolica DSM 27192.</title>
        <authorList>
            <person name="Aliyu H."/>
            <person name="Gorte O."/>
            <person name="Ochsenreither K."/>
        </authorList>
    </citation>
    <scope>NUCLEOTIDE SEQUENCE [LARGE SCALE GENOMIC DNA]</scope>
    <source>
        <strain evidence="8 9">DSM 27192</strain>
    </source>
</reference>
<dbReference type="EMBL" id="RSCD01000019">
    <property type="protein sequence ID" value="RSH85608.1"/>
    <property type="molecule type" value="Genomic_DNA"/>
</dbReference>
<dbReference type="PROSITE" id="PS01313">
    <property type="entry name" value="LIPB"/>
    <property type="match status" value="1"/>
</dbReference>
<evidence type="ECO:0000256" key="1">
    <source>
        <dbReference type="ARBA" id="ARBA00004821"/>
    </source>
</evidence>
<dbReference type="GO" id="GO:0009249">
    <property type="term" value="P:protein lipoylation"/>
    <property type="evidence" value="ECO:0007669"/>
    <property type="project" value="InterPro"/>
</dbReference>
<evidence type="ECO:0000256" key="5">
    <source>
        <dbReference type="ARBA" id="ARBA00023315"/>
    </source>
</evidence>
<dbReference type="PANTHER" id="PTHR10993">
    <property type="entry name" value="OCTANOYLTRANSFERASE"/>
    <property type="match status" value="1"/>
</dbReference>
<name>A0A427Y3B6_9TREE</name>
<evidence type="ECO:0000256" key="6">
    <source>
        <dbReference type="SAM" id="MobiDB-lite"/>
    </source>
</evidence>
<accession>A0A427Y3B6</accession>
<evidence type="ECO:0000313" key="9">
    <source>
        <dbReference type="Proteomes" id="UP000279259"/>
    </source>
</evidence>
<dbReference type="EC" id="2.3.1.181" evidence="3"/>
<dbReference type="InterPro" id="IPR000544">
    <property type="entry name" value="Octanoyltransferase"/>
</dbReference>
<evidence type="ECO:0000256" key="2">
    <source>
        <dbReference type="ARBA" id="ARBA00007907"/>
    </source>
</evidence>
<evidence type="ECO:0000313" key="8">
    <source>
        <dbReference type="EMBL" id="RSH85608.1"/>
    </source>
</evidence>
<dbReference type="InterPro" id="IPR004143">
    <property type="entry name" value="BPL_LPL_catalytic"/>
</dbReference>
<dbReference type="InterPro" id="IPR045864">
    <property type="entry name" value="aa-tRNA-synth_II/BPL/LPL"/>
</dbReference>